<feature type="compositionally biased region" description="Low complexity" evidence="1">
    <location>
        <begin position="75"/>
        <end position="89"/>
    </location>
</feature>
<proteinExistence type="predicted"/>
<reference evidence="2 3" key="1">
    <citation type="submission" date="2016-10" db="EMBL/GenBank/DDBJ databases">
        <authorList>
            <person name="de Groot N.N."/>
        </authorList>
    </citation>
    <scope>NUCLEOTIDE SEQUENCE [LARGE SCALE GENOMIC DNA]</scope>
    <source>
        <strain evidence="2 3">DSM 26424</strain>
    </source>
</reference>
<evidence type="ECO:0000313" key="3">
    <source>
        <dbReference type="Proteomes" id="UP000199093"/>
    </source>
</evidence>
<accession>A0A1G8T2X1</accession>
<organism evidence="2 3">
    <name type="scientific">Salipiger marinus</name>
    <dbReference type="NCBI Taxonomy" id="555512"/>
    <lineage>
        <taxon>Bacteria</taxon>
        <taxon>Pseudomonadati</taxon>
        <taxon>Pseudomonadota</taxon>
        <taxon>Alphaproteobacteria</taxon>
        <taxon>Rhodobacterales</taxon>
        <taxon>Roseobacteraceae</taxon>
        <taxon>Salipiger</taxon>
    </lineage>
</organism>
<feature type="region of interest" description="Disordered" evidence="1">
    <location>
        <begin position="60"/>
        <end position="89"/>
    </location>
</feature>
<protein>
    <submittedName>
        <fullName evidence="2">Uncharacterized protein</fullName>
    </submittedName>
</protein>
<dbReference type="Proteomes" id="UP000199093">
    <property type="component" value="Unassembled WGS sequence"/>
</dbReference>
<keyword evidence="3" id="KW-1185">Reference proteome</keyword>
<dbReference type="RefSeq" id="WP_089851280.1">
    <property type="nucleotide sequence ID" value="NZ_FNEJ01000027.1"/>
</dbReference>
<gene>
    <name evidence="2" type="ORF">SAMN04487993_102762</name>
</gene>
<sequence length="89" mass="9639">MARTSPRPDLADDWPAPACWRLDPLPESALPRSAPHRSGWLTRLVAALLAADARHRAAQAMDRLSDPQRCDIGLPPRGAAAPRGGAQLW</sequence>
<dbReference type="EMBL" id="FNEJ01000027">
    <property type="protein sequence ID" value="SDJ35721.1"/>
    <property type="molecule type" value="Genomic_DNA"/>
</dbReference>
<evidence type="ECO:0000313" key="2">
    <source>
        <dbReference type="EMBL" id="SDJ35721.1"/>
    </source>
</evidence>
<dbReference type="AlphaFoldDB" id="A0A1G8T2X1"/>
<evidence type="ECO:0000256" key="1">
    <source>
        <dbReference type="SAM" id="MobiDB-lite"/>
    </source>
</evidence>
<name>A0A1G8T2X1_9RHOB</name>